<name>A0A2S2E2P3_9ALTE</name>
<accession>A0A2S2E2P3</accession>
<reference evidence="2 3" key="1">
    <citation type="submission" date="2018-05" db="EMBL/GenBank/DDBJ databases">
        <title>Salinimonas sp. HMF8227 Genome sequencing and assembly.</title>
        <authorList>
            <person name="Kang H."/>
            <person name="Kang J."/>
            <person name="Cha I."/>
            <person name="Kim H."/>
            <person name="Joh K."/>
        </authorList>
    </citation>
    <scope>NUCLEOTIDE SEQUENCE [LARGE SCALE GENOMIC DNA]</scope>
    <source>
        <strain evidence="2 3">HMF8227</strain>
    </source>
</reference>
<evidence type="ECO:0000313" key="3">
    <source>
        <dbReference type="Proteomes" id="UP000245728"/>
    </source>
</evidence>
<dbReference type="Pfam" id="PF12961">
    <property type="entry name" value="DUF3850"/>
    <property type="match status" value="1"/>
</dbReference>
<evidence type="ECO:0000313" key="2">
    <source>
        <dbReference type="EMBL" id="AWL11915.1"/>
    </source>
</evidence>
<dbReference type="RefSeq" id="WP_109339531.1">
    <property type="nucleotide sequence ID" value="NZ_CP029347.1"/>
</dbReference>
<keyword evidence="3" id="KW-1185">Reference proteome</keyword>
<protein>
    <recommendedName>
        <fullName evidence="1">DUF3850 domain-containing protein</fullName>
    </recommendedName>
</protein>
<dbReference type="KEGG" id="salh:HMF8227_01440"/>
<sequence length="146" mass="16561">MLGELHTLCTKSQTIDAIRAGHKRALVVRKDRHYCVGDLLDLRDGTDRKSNAFAIMTVITDVVTHDENPAIAPDFCWVELFNTNSIPAPVWNQVTRLKNSYEAECHRRKELVQQLTALVEEKCNLKDRVTELEAQLAQYQQGRAAA</sequence>
<proteinExistence type="predicted"/>
<gene>
    <name evidence="2" type="ORF">HMF8227_01440</name>
</gene>
<dbReference type="Proteomes" id="UP000245728">
    <property type="component" value="Chromosome"/>
</dbReference>
<dbReference type="AlphaFoldDB" id="A0A2S2E2P3"/>
<feature type="domain" description="DUF3850" evidence="1">
    <location>
        <begin position="6"/>
        <end position="60"/>
    </location>
</feature>
<dbReference type="Gene3D" id="2.30.130.30">
    <property type="entry name" value="Hypothetical protein"/>
    <property type="match status" value="1"/>
</dbReference>
<organism evidence="2 3">
    <name type="scientific">Saliniradius amylolyticus</name>
    <dbReference type="NCBI Taxonomy" id="2183582"/>
    <lineage>
        <taxon>Bacteria</taxon>
        <taxon>Pseudomonadati</taxon>
        <taxon>Pseudomonadota</taxon>
        <taxon>Gammaproteobacteria</taxon>
        <taxon>Alteromonadales</taxon>
        <taxon>Alteromonadaceae</taxon>
        <taxon>Saliniradius</taxon>
    </lineage>
</organism>
<dbReference type="EMBL" id="CP029347">
    <property type="protein sequence ID" value="AWL11915.1"/>
    <property type="molecule type" value="Genomic_DNA"/>
</dbReference>
<evidence type="ECO:0000259" key="1">
    <source>
        <dbReference type="Pfam" id="PF12961"/>
    </source>
</evidence>
<dbReference type="InterPro" id="IPR039440">
    <property type="entry name" value="DUF3850"/>
</dbReference>